<dbReference type="AlphaFoldDB" id="A0A323UXP1"/>
<dbReference type="GO" id="GO:0006352">
    <property type="term" value="P:DNA-templated transcription initiation"/>
    <property type="evidence" value="ECO:0007669"/>
    <property type="project" value="InterPro"/>
</dbReference>
<dbReference type="Pfam" id="PF04542">
    <property type="entry name" value="Sigma70_r2"/>
    <property type="match status" value="1"/>
</dbReference>
<dbReference type="InterPro" id="IPR013249">
    <property type="entry name" value="RNA_pol_sigma70_r4_t2"/>
</dbReference>
<feature type="domain" description="RNA polymerase sigma factor 70 region 4 type 2" evidence="2">
    <location>
        <begin position="125"/>
        <end position="176"/>
    </location>
</feature>
<name>A0A323UXP1_9RHOO</name>
<dbReference type="InterPro" id="IPR013324">
    <property type="entry name" value="RNA_pol_sigma_r3/r4-like"/>
</dbReference>
<evidence type="ECO:0000259" key="3">
    <source>
        <dbReference type="Pfam" id="PF20239"/>
    </source>
</evidence>
<evidence type="ECO:0000313" key="4">
    <source>
        <dbReference type="EMBL" id="PZA17254.1"/>
    </source>
</evidence>
<reference evidence="4 5" key="1">
    <citation type="submission" date="2018-06" db="EMBL/GenBank/DDBJ databases">
        <title>Azoarcus communis strain SWub3 genome.</title>
        <authorList>
            <person name="Zorraquino Salvo V."/>
            <person name="Toubiana D."/>
            <person name="Blumwald E."/>
        </authorList>
    </citation>
    <scope>NUCLEOTIDE SEQUENCE [LARGE SCALE GENOMIC DNA]</scope>
    <source>
        <strain evidence="4 5">SWub3</strain>
    </source>
</reference>
<dbReference type="PANTHER" id="PTHR47756:SF1">
    <property type="entry name" value="BLL0085 PROTEIN"/>
    <property type="match status" value="1"/>
</dbReference>
<sequence>MTRQDLESRKAIEAVWRIEAASIIGGVARIVRDVGLAEEFAQDALLAALEHWPVDGIPEKPGAWLLTTARRRALDHLRHKRFAAEKAMEIGRELDFQHELATAAHAEAVDTRLDDPVGDDTLRLIFTACHPMLPAESRCMLTLRVMGGLSTTEIARAYLKPEPTVAQRIVRAKRALSQARIPFELPTAAELHPRLGTVLEVLYLIFNEGYAATTGGEWTRPALCEEATRLTRMLTGLMPGESEAFGLLALMELQASRLKARVSSDGEPVLLMDQDRSRWDRIRIHQGLTALARAEALPSSPGSYTLQAAIAACHARASAPEHTDWGQIAALYGTLARLTPSPIIELNRAVAVGMASGPEDGLAIVDALCNGQALQGYHLLPSVRGDLLLRLNRRDEARIEFERAATLTRNTREQALLRSRAERCNQG</sequence>
<dbReference type="Gene3D" id="1.10.10.10">
    <property type="entry name" value="Winged helix-like DNA-binding domain superfamily/Winged helix DNA-binding domain"/>
    <property type="match status" value="1"/>
</dbReference>
<dbReference type="Proteomes" id="UP000248259">
    <property type="component" value="Unassembled WGS sequence"/>
</dbReference>
<dbReference type="EMBL" id="QKOE01000004">
    <property type="protein sequence ID" value="PZA17254.1"/>
    <property type="molecule type" value="Genomic_DNA"/>
</dbReference>
<evidence type="ECO:0000259" key="1">
    <source>
        <dbReference type="Pfam" id="PF04542"/>
    </source>
</evidence>
<proteinExistence type="predicted"/>
<dbReference type="Gene3D" id="1.10.1740.10">
    <property type="match status" value="1"/>
</dbReference>
<feature type="domain" description="DUF6596" evidence="3">
    <location>
        <begin position="194"/>
        <end position="294"/>
    </location>
</feature>
<comment type="caution">
    <text evidence="4">The sequence shown here is derived from an EMBL/GenBank/DDBJ whole genome shotgun (WGS) entry which is preliminary data.</text>
</comment>
<dbReference type="SUPFAM" id="SSF88659">
    <property type="entry name" value="Sigma3 and sigma4 domains of RNA polymerase sigma factors"/>
    <property type="match status" value="1"/>
</dbReference>
<dbReference type="RefSeq" id="WP_110523897.1">
    <property type="nucleotide sequence ID" value="NZ_QKOE01000004.1"/>
</dbReference>
<dbReference type="SUPFAM" id="SSF88946">
    <property type="entry name" value="Sigma2 domain of RNA polymerase sigma factors"/>
    <property type="match status" value="1"/>
</dbReference>
<evidence type="ECO:0000259" key="2">
    <source>
        <dbReference type="Pfam" id="PF08281"/>
    </source>
</evidence>
<dbReference type="InterPro" id="IPR007627">
    <property type="entry name" value="RNA_pol_sigma70_r2"/>
</dbReference>
<organism evidence="4 5">
    <name type="scientific">Parazoarcus communis SWub3 = DSM 12120</name>
    <dbReference type="NCBI Taxonomy" id="1121029"/>
    <lineage>
        <taxon>Bacteria</taxon>
        <taxon>Pseudomonadati</taxon>
        <taxon>Pseudomonadota</taxon>
        <taxon>Betaproteobacteria</taxon>
        <taxon>Rhodocyclales</taxon>
        <taxon>Zoogloeaceae</taxon>
        <taxon>Parazoarcus</taxon>
    </lineage>
</organism>
<dbReference type="OrthoDB" id="9780299at2"/>
<evidence type="ECO:0000313" key="5">
    <source>
        <dbReference type="Proteomes" id="UP000248259"/>
    </source>
</evidence>
<dbReference type="InterPro" id="IPR013325">
    <property type="entry name" value="RNA_pol_sigma_r2"/>
</dbReference>
<gene>
    <name evidence="4" type="ORF">DNK49_08490</name>
</gene>
<dbReference type="GO" id="GO:0016987">
    <property type="term" value="F:sigma factor activity"/>
    <property type="evidence" value="ECO:0007669"/>
    <property type="project" value="InterPro"/>
</dbReference>
<dbReference type="PANTHER" id="PTHR47756">
    <property type="entry name" value="BLL6612 PROTEIN-RELATED"/>
    <property type="match status" value="1"/>
</dbReference>
<dbReference type="Pfam" id="PF08281">
    <property type="entry name" value="Sigma70_r4_2"/>
    <property type="match status" value="1"/>
</dbReference>
<accession>A0A323UXP1</accession>
<feature type="domain" description="RNA polymerase sigma-70 region 2" evidence="1">
    <location>
        <begin position="27"/>
        <end position="81"/>
    </location>
</feature>
<dbReference type="Pfam" id="PF20239">
    <property type="entry name" value="DUF6596"/>
    <property type="match status" value="1"/>
</dbReference>
<dbReference type="InterPro" id="IPR036388">
    <property type="entry name" value="WH-like_DNA-bd_sf"/>
</dbReference>
<dbReference type="GO" id="GO:0003677">
    <property type="term" value="F:DNA binding"/>
    <property type="evidence" value="ECO:0007669"/>
    <property type="project" value="InterPro"/>
</dbReference>
<protein>
    <submittedName>
        <fullName evidence="4">RNA polymerase subunit sigma-24</fullName>
    </submittedName>
</protein>
<dbReference type="InterPro" id="IPR046531">
    <property type="entry name" value="DUF6596"/>
</dbReference>
<keyword evidence="5" id="KW-1185">Reference proteome</keyword>